<dbReference type="OrthoDB" id="8020261at2"/>
<dbReference type="EMBL" id="CP016619">
    <property type="protein sequence ID" value="ANY84585.1"/>
    <property type="molecule type" value="Genomic_DNA"/>
</dbReference>
<dbReference type="Pfam" id="PF09722">
    <property type="entry name" value="Xre_MbcA_ParS_C"/>
    <property type="match status" value="1"/>
</dbReference>
<proteinExistence type="predicted"/>
<feature type="domain" description="Antitoxin Xre/MbcA/ParS-like toxin-binding" evidence="1">
    <location>
        <begin position="53"/>
        <end position="98"/>
    </location>
</feature>
<geneLocation type="plasmid" evidence="2">
    <name>unnamed2</name>
</geneLocation>
<keyword evidence="2" id="KW-0614">Plasmid</keyword>
<sequence length="101" mass="11282">MPLNGSDREFTPYTAEKVDPLVDQAITHLERQIEQLRSLKGATPEIAMVIGKAHEIFGDLGALWLVRQNQVLQARPLDLIAQGKTDQVLQLLGQIEYGVYV</sequence>
<evidence type="ECO:0000259" key="1">
    <source>
        <dbReference type="Pfam" id="PF09722"/>
    </source>
</evidence>
<name>A0A1B2EX67_9HYPH</name>
<dbReference type="InterPro" id="IPR024467">
    <property type="entry name" value="Xre/MbcA/ParS-like_toxin-bd"/>
</dbReference>
<reference evidence="2" key="1">
    <citation type="submission" date="2016-07" db="EMBL/GenBank/DDBJ databases">
        <title>Microvirga ossetica sp. nov. a new species of rhizobia isolated from root nodules of the legume species Vicia alpestris Steven originated from North Ossetia region in the Caucasus.</title>
        <authorList>
            <person name="Safronova V.I."/>
            <person name="Kuznetsova I.G."/>
            <person name="Sazanova A.L."/>
            <person name="Belimov A."/>
            <person name="Andronov E."/>
            <person name="Osledkin Y.S."/>
            <person name="Onishchuk O.P."/>
            <person name="Kurchak O.N."/>
            <person name="Shaposhnikov A.I."/>
            <person name="Willems A."/>
            <person name="Tikhonovich I.A."/>
        </authorList>
    </citation>
    <scope>NUCLEOTIDE SEQUENCE [LARGE SCALE GENOMIC DNA]</scope>
    <source>
        <strain evidence="2">V5/3M</strain>
        <plasmid evidence="2">unnamed2</plasmid>
    </source>
</reference>
<accession>A0A1B2EX67</accession>
<dbReference type="KEGG" id="moc:BB934_41095"/>
<evidence type="ECO:0000313" key="2">
    <source>
        <dbReference type="EMBL" id="ANY84585.1"/>
    </source>
</evidence>
<gene>
    <name evidence="2" type="ORF">BB934_41095</name>
</gene>
<protein>
    <recommendedName>
        <fullName evidence="1">Antitoxin Xre/MbcA/ParS-like toxin-binding domain-containing protein</fullName>
    </recommendedName>
</protein>
<organism evidence="2">
    <name type="scientific">Microvirga ossetica</name>
    <dbReference type="NCBI Taxonomy" id="1882682"/>
    <lineage>
        <taxon>Bacteria</taxon>
        <taxon>Pseudomonadati</taxon>
        <taxon>Pseudomonadota</taxon>
        <taxon>Alphaproteobacteria</taxon>
        <taxon>Hyphomicrobiales</taxon>
        <taxon>Methylobacteriaceae</taxon>
        <taxon>Microvirga</taxon>
    </lineage>
</organism>
<dbReference type="RefSeq" id="WP_157934657.1">
    <property type="nucleotide sequence ID" value="NZ_CP016619.1"/>
</dbReference>
<dbReference type="AlphaFoldDB" id="A0A1B2EX67"/>